<feature type="compositionally biased region" description="Pro residues" evidence="1">
    <location>
        <begin position="555"/>
        <end position="564"/>
    </location>
</feature>
<comment type="caution">
    <text evidence="2">The sequence shown here is derived from an EMBL/GenBank/DDBJ whole genome shotgun (WGS) entry which is preliminary data.</text>
</comment>
<organism evidence="2 3">
    <name type="scientific">Ambispora gerdemannii</name>
    <dbReference type="NCBI Taxonomy" id="144530"/>
    <lineage>
        <taxon>Eukaryota</taxon>
        <taxon>Fungi</taxon>
        <taxon>Fungi incertae sedis</taxon>
        <taxon>Mucoromycota</taxon>
        <taxon>Glomeromycotina</taxon>
        <taxon>Glomeromycetes</taxon>
        <taxon>Archaeosporales</taxon>
        <taxon>Ambisporaceae</taxon>
        <taxon>Ambispora</taxon>
    </lineage>
</organism>
<protein>
    <submittedName>
        <fullName evidence="2">6532_t:CDS:1</fullName>
    </submittedName>
</protein>
<sequence>MSSLKSRLDLAINSYFDSTHILNLSYLGFLKTLKPFCVSNPNSSENQNAILRKKYLDFLRNLLTEEEKQEMQDEHIKERCELVELLLQQFLLAVGVVPRTSFVCCGGARGVSSLRKEPEVKNFWRIVELERELETELENKKIVVKRKSQIDGLELLDVARQQQNHELVDELNLQISKKPRLMIPKVMTEEVTNDSEESEAESINVEQNDEEIRMLSQDEVNIRNKLLAILTSQQKKDKKSGKDCVSSISLNHIIDLSNNEVFKQVNSTLNESQIEWLNTVLQRKSRKQTGEFQQYISQFTEDLCDRINIPILVRESFVPKGSFNSYRHEAHDIAQQILTHFSVRLEAPIRVESNSLDLERTYAIDTTVYILNRLFRMHQDVVDIGWIELTTPDTKKHKIDGLFKVIKATQKNQAIIIVEFSFGRRAPLTKEDGDQVKLCRNSMRILNKLLQGVPKDKARVYLVQAVNGYIIIKYLVRSLPSIYILQQFACIKIPVSFDDFEQFAKDMADLMSWQVDVLSTIKAINKESTGDNNIHITSVQDTPAKKTNNKNQPLPSSPKSPCPGSPSQSLFSYLE</sequence>
<evidence type="ECO:0000313" key="2">
    <source>
        <dbReference type="EMBL" id="CAG8623186.1"/>
    </source>
</evidence>
<dbReference type="Proteomes" id="UP000789831">
    <property type="component" value="Unassembled WGS sequence"/>
</dbReference>
<accession>A0A9N9D178</accession>
<gene>
    <name evidence="2" type="ORF">AGERDE_LOCUS10159</name>
</gene>
<keyword evidence="3" id="KW-1185">Reference proteome</keyword>
<dbReference type="AlphaFoldDB" id="A0A9N9D178"/>
<evidence type="ECO:0000256" key="1">
    <source>
        <dbReference type="SAM" id="MobiDB-lite"/>
    </source>
</evidence>
<evidence type="ECO:0000313" key="3">
    <source>
        <dbReference type="Proteomes" id="UP000789831"/>
    </source>
</evidence>
<name>A0A9N9D178_9GLOM</name>
<dbReference type="EMBL" id="CAJVPL010002954">
    <property type="protein sequence ID" value="CAG8623186.1"/>
    <property type="molecule type" value="Genomic_DNA"/>
</dbReference>
<dbReference type="OrthoDB" id="2397787at2759"/>
<feature type="compositionally biased region" description="Polar residues" evidence="1">
    <location>
        <begin position="532"/>
        <end position="552"/>
    </location>
</feature>
<proteinExistence type="predicted"/>
<reference evidence="2" key="1">
    <citation type="submission" date="2021-06" db="EMBL/GenBank/DDBJ databases">
        <authorList>
            <person name="Kallberg Y."/>
            <person name="Tangrot J."/>
            <person name="Rosling A."/>
        </authorList>
    </citation>
    <scope>NUCLEOTIDE SEQUENCE</scope>
    <source>
        <strain evidence="2">MT106</strain>
    </source>
</reference>
<feature type="region of interest" description="Disordered" evidence="1">
    <location>
        <begin position="532"/>
        <end position="575"/>
    </location>
</feature>